<protein>
    <submittedName>
        <fullName evidence="2">Uncharacterized protein</fullName>
    </submittedName>
</protein>
<dbReference type="STRING" id="3818.A0A444YQ77"/>
<dbReference type="EMBL" id="SDMP01000016">
    <property type="protein sequence ID" value="RYR04114.1"/>
    <property type="molecule type" value="Genomic_DNA"/>
</dbReference>
<comment type="caution">
    <text evidence="2">The sequence shown here is derived from an EMBL/GenBank/DDBJ whole genome shotgun (WGS) entry which is preliminary data.</text>
</comment>
<proteinExistence type="predicted"/>
<keyword evidence="1" id="KW-1133">Transmembrane helix</keyword>
<evidence type="ECO:0000313" key="3">
    <source>
        <dbReference type="Proteomes" id="UP000289738"/>
    </source>
</evidence>
<gene>
    <name evidence="2" type="ORF">Ahy_B06g083692</name>
</gene>
<dbReference type="AlphaFoldDB" id="A0A444YQ77"/>
<reference evidence="2 3" key="1">
    <citation type="submission" date="2019-01" db="EMBL/GenBank/DDBJ databases">
        <title>Sequencing of cultivated peanut Arachis hypogaea provides insights into genome evolution and oil improvement.</title>
        <authorList>
            <person name="Chen X."/>
        </authorList>
    </citation>
    <scope>NUCLEOTIDE SEQUENCE [LARGE SCALE GENOMIC DNA]</scope>
    <source>
        <strain evidence="3">cv. Fuhuasheng</strain>
        <tissue evidence="2">Leaves</tissue>
    </source>
</reference>
<organism evidence="2 3">
    <name type="scientific">Arachis hypogaea</name>
    <name type="common">Peanut</name>
    <dbReference type="NCBI Taxonomy" id="3818"/>
    <lineage>
        <taxon>Eukaryota</taxon>
        <taxon>Viridiplantae</taxon>
        <taxon>Streptophyta</taxon>
        <taxon>Embryophyta</taxon>
        <taxon>Tracheophyta</taxon>
        <taxon>Spermatophyta</taxon>
        <taxon>Magnoliopsida</taxon>
        <taxon>eudicotyledons</taxon>
        <taxon>Gunneridae</taxon>
        <taxon>Pentapetalae</taxon>
        <taxon>rosids</taxon>
        <taxon>fabids</taxon>
        <taxon>Fabales</taxon>
        <taxon>Fabaceae</taxon>
        <taxon>Papilionoideae</taxon>
        <taxon>50 kb inversion clade</taxon>
        <taxon>dalbergioids sensu lato</taxon>
        <taxon>Dalbergieae</taxon>
        <taxon>Pterocarpus clade</taxon>
        <taxon>Arachis</taxon>
    </lineage>
</organism>
<accession>A0A444YQ77</accession>
<keyword evidence="3" id="KW-1185">Reference proteome</keyword>
<evidence type="ECO:0000256" key="1">
    <source>
        <dbReference type="SAM" id="Phobius"/>
    </source>
</evidence>
<keyword evidence="1" id="KW-0812">Transmembrane</keyword>
<dbReference type="Proteomes" id="UP000289738">
    <property type="component" value="Chromosome B06"/>
</dbReference>
<evidence type="ECO:0000313" key="2">
    <source>
        <dbReference type="EMBL" id="RYR04114.1"/>
    </source>
</evidence>
<name>A0A444YQ77_ARAHY</name>
<feature type="transmembrane region" description="Helical" evidence="1">
    <location>
        <begin position="65"/>
        <end position="93"/>
    </location>
</feature>
<sequence>MKNGGGELRVETVRLRGSIIAESRSSSLKDPTDYKELAQEYQRKQGIPKSPNVHQHPHASEIASLWGYIFQIIFQICAGAIMLTDSVFWLILFPLLTPKDYNLDIISMGVMKPPLYSLTIHIALHSQRL</sequence>
<keyword evidence="1" id="KW-0472">Membrane</keyword>